<keyword evidence="1" id="KW-0732">Signal</keyword>
<dbReference type="AlphaFoldDB" id="A0AA39HKE7"/>
<comment type="caution">
    <text evidence="2">The sequence shown here is derived from an EMBL/GenBank/DDBJ whole genome shotgun (WGS) entry which is preliminary data.</text>
</comment>
<dbReference type="PANTHER" id="PTHR35182:SF9">
    <property type="entry name" value="TRANSTHYRETIN-RELATED FAMILY DOMAIN"/>
    <property type="match status" value="1"/>
</dbReference>
<evidence type="ECO:0000313" key="2">
    <source>
        <dbReference type="EMBL" id="KAK0407512.1"/>
    </source>
</evidence>
<name>A0AA39HKE7_9BILA</name>
<gene>
    <name evidence="2" type="ORF">QR680_019233</name>
</gene>
<evidence type="ECO:0000256" key="1">
    <source>
        <dbReference type="SAM" id="SignalP"/>
    </source>
</evidence>
<keyword evidence="3" id="KW-1185">Reference proteome</keyword>
<reference evidence="2" key="1">
    <citation type="submission" date="2023-06" db="EMBL/GenBank/DDBJ databases">
        <title>Genomic analysis of the entomopathogenic nematode Steinernema hermaphroditum.</title>
        <authorList>
            <person name="Schwarz E.M."/>
            <person name="Heppert J.K."/>
            <person name="Baniya A."/>
            <person name="Schwartz H.T."/>
            <person name="Tan C.-H."/>
            <person name="Antoshechkin I."/>
            <person name="Sternberg P.W."/>
            <person name="Goodrich-Blair H."/>
            <person name="Dillman A.R."/>
        </authorList>
    </citation>
    <scope>NUCLEOTIDE SEQUENCE</scope>
    <source>
        <strain evidence="2">PS9179</strain>
        <tissue evidence="2">Whole animal</tissue>
    </source>
</reference>
<proteinExistence type="predicted"/>
<organism evidence="2 3">
    <name type="scientific">Steinernema hermaphroditum</name>
    <dbReference type="NCBI Taxonomy" id="289476"/>
    <lineage>
        <taxon>Eukaryota</taxon>
        <taxon>Metazoa</taxon>
        <taxon>Ecdysozoa</taxon>
        <taxon>Nematoda</taxon>
        <taxon>Chromadorea</taxon>
        <taxon>Rhabditida</taxon>
        <taxon>Tylenchina</taxon>
        <taxon>Panagrolaimomorpha</taxon>
        <taxon>Strongyloidoidea</taxon>
        <taxon>Steinernematidae</taxon>
        <taxon>Steinernema</taxon>
    </lineage>
</organism>
<feature type="signal peptide" evidence="1">
    <location>
        <begin position="1"/>
        <end position="19"/>
    </location>
</feature>
<dbReference type="PANTHER" id="PTHR35182">
    <property type="entry name" value="PROTEIN CBG13762"/>
    <property type="match status" value="1"/>
</dbReference>
<dbReference type="Proteomes" id="UP001175271">
    <property type="component" value="Unassembled WGS sequence"/>
</dbReference>
<evidence type="ECO:0000313" key="3">
    <source>
        <dbReference type="Proteomes" id="UP001175271"/>
    </source>
</evidence>
<dbReference type="EMBL" id="JAUCMV010000004">
    <property type="protein sequence ID" value="KAK0407512.1"/>
    <property type="molecule type" value="Genomic_DNA"/>
</dbReference>
<accession>A0AA39HKE7</accession>
<feature type="chain" id="PRO_5041357252" evidence="1">
    <location>
        <begin position="20"/>
        <end position="137"/>
    </location>
</feature>
<sequence length="137" mass="14969">MNFLLPPLILLTIVGCVDAAMFVYPAKVGEKVVLDLGPAIRTWMRSKAGNITEVISKCEGNLKIAGPKCSGWRNTETNKLTPSKDFVNEDGQLIIVSYQESDAGQYGSPDEPMRVETFEGGYAMLPRTAISVQTKND</sequence>
<protein>
    <submittedName>
        <fullName evidence="2">Uncharacterized protein</fullName>
    </submittedName>
</protein>